<sequence length="276" mass="31571">MIHADDAGLSESENRATIECLKKGLVSSYSIMVPCRGFQEIALFAKENPTYDHGIHLTLTCEWHGHRFGPVSPSEEVASLVDENGHFYKTRQELKEHAKPDEVRKELNAQLEMALEFGLRPSHIDSHMYSVGANPEFFEIYRELGKQYGLPVFINKKLLKDVGLQPDKVLKQNDFVVEHAHLATFEHFKKGHLKTFYLDAIENLPIGLNVLLVHPAPDNAEMKAITVNHPNFGSKWRQMDYETLTSEELRATLVENNVRLVSWKEISKIQQVQNRV</sequence>
<proteinExistence type="predicted"/>
<dbReference type="GO" id="GO:0019213">
    <property type="term" value="F:deacetylase activity"/>
    <property type="evidence" value="ECO:0007669"/>
    <property type="project" value="TreeGrafter"/>
</dbReference>
<reference evidence="6 7" key="1">
    <citation type="submission" date="2015-03" db="EMBL/GenBank/DDBJ databases">
        <title>Complete genome sequence of Muricauda lutaonensis CC-HSB-11T, isolated from a coastal hot spring.</title>
        <authorList>
            <person name="Kim K.M."/>
        </authorList>
    </citation>
    <scope>NUCLEOTIDE SEQUENCE [LARGE SCALE GENOMIC DNA]</scope>
    <source>
        <strain evidence="6 7">CC-HSB-11</strain>
    </source>
</reference>
<dbReference type="KEGG" id="mlt:VC82_1479"/>
<evidence type="ECO:0000256" key="3">
    <source>
        <dbReference type="ARBA" id="ARBA00022801"/>
    </source>
</evidence>
<keyword evidence="3" id="KW-0378">Hydrolase</keyword>
<evidence type="ECO:0000313" key="6">
    <source>
        <dbReference type="EMBL" id="AKA35101.1"/>
    </source>
</evidence>
<dbReference type="Proteomes" id="UP000032726">
    <property type="component" value="Chromosome"/>
</dbReference>
<accession>A0A0D5YTB5</accession>
<gene>
    <name evidence="6" type="ORF">VC82_1479</name>
</gene>
<dbReference type="InterPro" id="IPR011330">
    <property type="entry name" value="Glyco_hydro/deAcase_b/a-brl"/>
</dbReference>
<evidence type="ECO:0000256" key="5">
    <source>
        <dbReference type="ARBA" id="ARBA00023277"/>
    </source>
</evidence>
<dbReference type="GO" id="GO:0005975">
    <property type="term" value="P:carbohydrate metabolic process"/>
    <property type="evidence" value="ECO:0007669"/>
    <property type="project" value="InterPro"/>
</dbReference>
<evidence type="ECO:0000256" key="1">
    <source>
        <dbReference type="ARBA" id="ARBA00001946"/>
    </source>
</evidence>
<dbReference type="Pfam" id="PF04794">
    <property type="entry name" value="YdjC"/>
    <property type="match status" value="1"/>
</dbReference>
<dbReference type="PATRIC" id="fig|516051.4.peg.1526"/>
<dbReference type="GO" id="GO:0016787">
    <property type="term" value="F:hydrolase activity"/>
    <property type="evidence" value="ECO:0007669"/>
    <property type="project" value="UniProtKB-KW"/>
</dbReference>
<dbReference type="SUPFAM" id="SSF88713">
    <property type="entry name" value="Glycoside hydrolase/deacetylase"/>
    <property type="match status" value="1"/>
</dbReference>
<dbReference type="PANTHER" id="PTHR31609">
    <property type="entry name" value="YDJC DEACETYLASE FAMILY MEMBER"/>
    <property type="match status" value="1"/>
</dbReference>
<keyword evidence="4" id="KW-0460">Magnesium</keyword>
<dbReference type="STRING" id="516051.VC82_1479"/>
<keyword evidence="2" id="KW-0479">Metal-binding</keyword>
<dbReference type="GO" id="GO:0016740">
    <property type="term" value="F:transferase activity"/>
    <property type="evidence" value="ECO:0007669"/>
    <property type="project" value="UniProtKB-KW"/>
</dbReference>
<keyword evidence="6" id="KW-0808">Transferase</keyword>
<protein>
    <submittedName>
        <fullName evidence="6">Cellobiose phosphotransferase system YdjC-like protein</fullName>
    </submittedName>
</protein>
<keyword evidence="7" id="KW-1185">Reference proteome</keyword>
<dbReference type="EMBL" id="CP011071">
    <property type="protein sequence ID" value="AKA35101.1"/>
    <property type="molecule type" value="Genomic_DNA"/>
</dbReference>
<dbReference type="PANTHER" id="PTHR31609:SF1">
    <property type="entry name" value="CARBOHYDRATE DEACETYLASE"/>
    <property type="match status" value="1"/>
</dbReference>
<dbReference type="InterPro" id="IPR006879">
    <property type="entry name" value="YdjC-like"/>
</dbReference>
<evidence type="ECO:0000256" key="2">
    <source>
        <dbReference type="ARBA" id="ARBA00022723"/>
    </source>
</evidence>
<comment type="cofactor">
    <cofactor evidence="1">
        <name>Mg(2+)</name>
        <dbReference type="ChEBI" id="CHEBI:18420"/>
    </cofactor>
</comment>
<dbReference type="AlphaFoldDB" id="A0A0D5YTB5"/>
<dbReference type="CDD" id="cd10802">
    <property type="entry name" value="YdjC_TTHB029_like"/>
    <property type="match status" value="1"/>
</dbReference>
<name>A0A0D5YTB5_9FLAO</name>
<dbReference type="HOGENOM" id="CLU_064244_0_0_10"/>
<evidence type="ECO:0000256" key="4">
    <source>
        <dbReference type="ARBA" id="ARBA00022842"/>
    </source>
</evidence>
<organism evidence="6 7">
    <name type="scientific">Flagellimonas lutaonensis</name>
    <dbReference type="NCBI Taxonomy" id="516051"/>
    <lineage>
        <taxon>Bacteria</taxon>
        <taxon>Pseudomonadati</taxon>
        <taxon>Bacteroidota</taxon>
        <taxon>Flavobacteriia</taxon>
        <taxon>Flavobacteriales</taxon>
        <taxon>Flavobacteriaceae</taxon>
        <taxon>Flagellimonas</taxon>
    </lineage>
</organism>
<dbReference type="GO" id="GO:0046872">
    <property type="term" value="F:metal ion binding"/>
    <property type="evidence" value="ECO:0007669"/>
    <property type="project" value="UniProtKB-KW"/>
</dbReference>
<keyword evidence="5" id="KW-0119">Carbohydrate metabolism</keyword>
<dbReference type="Gene3D" id="3.20.20.370">
    <property type="entry name" value="Glycoside hydrolase/deacetylase"/>
    <property type="match status" value="1"/>
</dbReference>
<evidence type="ECO:0000313" key="7">
    <source>
        <dbReference type="Proteomes" id="UP000032726"/>
    </source>
</evidence>